<feature type="domain" description="Putative DNA-binding" evidence="1">
    <location>
        <begin position="5"/>
        <end position="95"/>
    </location>
</feature>
<keyword evidence="3" id="KW-1185">Reference proteome</keyword>
<dbReference type="AlphaFoldDB" id="A0A2S0MTY9"/>
<dbReference type="Proteomes" id="UP000237655">
    <property type="component" value="Chromosome"/>
</dbReference>
<dbReference type="InterPro" id="IPR018640">
    <property type="entry name" value="DUF2063"/>
</dbReference>
<organism evidence="2 3">
    <name type="scientific">Pukyongiella litopenaei</name>
    <dbReference type="NCBI Taxonomy" id="2605946"/>
    <lineage>
        <taxon>Bacteria</taxon>
        <taxon>Pseudomonadati</taxon>
        <taxon>Pseudomonadota</taxon>
        <taxon>Alphaproteobacteria</taxon>
        <taxon>Rhodobacterales</taxon>
        <taxon>Paracoccaceae</taxon>
        <taxon>Pukyongiella</taxon>
    </lineage>
</organism>
<proteinExistence type="predicted"/>
<protein>
    <submittedName>
        <fullName evidence="2">DUF2063 domain-containing protein</fullName>
    </submittedName>
</protein>
<dbReference type="Pfam" id="PF09836">
    <property type="entry name" value="DUF2063"/>
    <property type="match status" value="1"/>
</dbReference>
<dbReference type="Gene3D" id="1.10.150.690">
    <property type="entry name" value="DUF2063"/>
    <property type="match status" value="1"/>
</dbReference>
<evidence type="ECO:0000259" key="1">
    <source>
        <dbReference type="Pfam" id="PF09836"/>
    </source>
</evidence>
<accession>A0A2S0MTY9</accession>
<reference evidence="3" key="1">
    <citation type="submission" date="2018-03" db="EMBL/GenBank/DDBJ databases">
        <title>Genomic analysis of the strain SH-1 isolated from shrimp intestine.</title>
        <authorList>
            <person name="Kim Y.-S."/>
            <person name="Kim S.-E."/>
            <person name="Kim K.-H."/>
        </authorList>
    </citation>
    <scope>NUCLEOTIDE SEQUENCE [LARGE SCALE GENOMIC DNA]</scope>
    <source>
        <strain evidence="3">SH-1</strain>
    </source>
</reference>
<dbReference type="InterPro" id="IPR044922">
    <property type="entry name" value="DUF2063_N_sf"/>
</dbReference>
<name>A0A2S0MTY9_9RHOB</name>
<dbReference type="KEGG" id="thas:C6Y53_17750"/>
<dbReference type="RefSeq" id="WP_106473664.1">
    <property type="nucleotide sequence ID" value="NZ_CP027665.1"/>
</dbReference>
<sequence>MSVSQDSIAAALLDADRPAPEGLRDPANRPAGARFDVYRNNVAVSLTEAMLTAFPVVTRLLGEENMRGLAGIFLRAHRPDTPLMMHYGAGFPGFLADSAQLAHLGYLPDVARLELALRRAYHAADAAPVDTGRLAAMSPDELMGCTLSLAPAVEFLRSRWPVFDIWRFNTQEDAPRPRAMAQDVLLTRPDFDPVPHLLPDGGAAWIAAITAGRSLGEAQDAALAVSAGFDLAPLLALLLQGGAIASFGPTGRPPGTRNP</sequence>
<evidence type="ECO:0000313" key="2">
    <source>
        <dbReference type="EMBL" id="AVO39359.1"/>
    </source>
</evidence>
<gene>
    <name evidence="2" type="ORF">C6Y53_17750</name>
</gene>
<evidence type="ECO:0000313" key="3">
    <source>
        <dbReference type="Proteomes" id="UP000237655"/>
    </source>
</evidence>
<dbReference type="EMBL" id="CP027665">
    <property type="protein sequence ID" value="AVO39359.1"/>
    <property type="molecule type" value="Genomic_DNA"/>
</dbReference>